<dbReference type="OrthoDB" id="8546874at2"/>
<dbReference type="AlphaFoldDB" id="A0A162AHG6"/>
<evidence type="ECO:0000313" key="2">
    <source>
        <dbReference type="Proteomes" id="UP000076503"/>
    </source>
</evidence>
<accession>A0A162AHG6</accession>
<protein>
    <submittedName>
        <fullName evidence="1">Uncharacterized protein</fullName>
    </submittedName>
</protein>
<dbReference type="Proteomes" id="UP000076503">
    <property type="component" value="Unassembled WGS sequence"/>
</dbReference>
<dbReference type="EMBL" id="AUXZ01000077">
    <property type="protein sequence ID" value="KZN50019.1"/>
    <property type="molecule type" value="Genomic_DNA"/>
</dbReference>
<organism evidence="1 2">
    <name type="scientific">Pseudoalteromonas luteoviolacea H33</name>
    <dbReference type="NCBI Taxonomy" id="1365251"/>
    <lineage>
        <taxon>Bacteria</taxon>
        <taxon>Pseudomonadati</taxon>
        <taxon>Pseudomonadota</taxon>
        <taxon>Gammaproteobacteria</taxon>
        <taxon>Alteromonadales</taxon>
        <taxon>Pseudoalteromonadaceae</taxon>
        <taxon>Pseudoalteromonas</taxon>
    </lineage>
</organism>
<sequence length="136" mass="15877">MDILSLAIGFVVGGFTGAAGTFYGNKYTDQRRQKESEKKAVEQWEGLKEKFPEIIREMIEDVQNPIFAGARTFFVLESNYQISTDEPCFIYHPDKHPELLAALRYMEDLGYIKDITPKNCPKYRFYEHFYDLLKDS</sequence>
<dbReference type="RefSeq" id="WP_063362099.1">
    <property type="nucleotide sequence ID" value="NZ_AUXZ01000077.1"/>
</dbReference>
<proteinExistence type="predicted"/>
<name>A0A162AHG6_9GAMM</name>
<dbReference type="PATRIC" id="fig|1365251.3.peg.2665"/>
<reference evidence="1 2" key="1">
    <citation type="submission" date="2013-07" db="EMBL/GenBank/DDBJ databases">
        <title>Comparative Genomic and Metabolomic Analysis of Twelve Strains of Pseudoalteromonas luteoviolacea.</title>
        <authorList>
            <person name="Vynne N.G."/>
            <person name="Mansson M."/>
            <person name="Gram L."/>
        </authorList>
    </citation>
    <scope>NUCLEOTIDE SEQUENCE [LARGE SCALE GENOMIC DNA]</scope>
    <source>
        <strain evidence="1 2">H33</strain>
    </source>
</reference>
<evidence type="ECO:0000313" key="1">
    <source>
        <dbReference type="EMBL" id="KZN50019.1"/>
    </source>
</evidence>
<gene>
    <name evidence="1" type="ORF">N476_16870</name>
</gene>
<comment type="caution">
    <text evidence="1">The sequence shown here is derived from an EMBL/GenBank/DDBJ whole genome shotgun (WGS) entry which is preliminary data.</text>
</comment>